<dbReference type="PATRIC" id="fig|1411148.3.peg.1857"/>
<evidence type="ECO:0000256" key="1">
    <source>
        <dbReference type="ARBA" id="ARBA00004167"/>
    </source>
</evidence>
<reference evidence="7 8" key="1">
    <citation type="submission" date="2013-11" db="EMBL/GenBank/DDBJ databases">
        <title>Single cell genomics of uncultured Tannerella BU063 (oral taxon 286).</title>
        <authorList>
            <person name="Beall C.J."/>
            <person name="Campbell A.G."/>
            <person name="Griffen A.L."/>
            <person name="Podar M."/>
            <person name="Leys E.J."/>
        </authorList>
    </citation>
    <scope>NUCLEOTIDE SEQUENCE [LARGE SCALE GENOMIC DNA]</scope>
    <source>
        <strain evidence="7">Cell 2</strain>
    </source>
</reference>
<evidence type="ECO:0000313" key="8">
    <source>
        <dbReference type="Proteomes" id="UP000018837"/>
    </source>
</evidence>
<evidence type="ECO:0000313" key="7">
    <source>
        <dbReference type="EMBL" id="ETK01169.1"/>
    </source>
</evidence>
<dbReference type="PANTHER" id="PTHR30441:SF4">
    <property type="entry name" value="PROTEIN ASMA"/>
    <property type="match status" value="1"/>
</dbReference>
<name>W2C1U8_9BACT</name>
<evidence type="ECO:0000256" key="3">
    <source>
        <dbReference type="ARBA" id="ARBA00022989"/>
    </source>
</evidence>
<comment type="caution">
    <text evidence="7">The sequence shown here is derived from an EMBL/GenBank/DDBJ whole genome shotgun (WGS) entry which is preliminary data.</text>
</comment>
<keyword evidence="4 5" id="KW-0472">Membrane</keyword>
<dbReference type="Pfam" id="PF04357">
    <property type="entry name" value="TamB"/>
    <property type="match status" value="1"/>
</dbReference>
<dbReference type="InterPro" id="IPR007452">
    <property type="entry name" value="TamB_C"/>
</dbReference>
<proteinExistence type="predicted"/>
<evidence type="ECO:0000256" key="2">
    <source>
        <dbReference type="ARBA" id="ARBA00022692"/>
    </source>
</evidence>
<organism evidence="7 8">
    <name type="scientific">Tannerella sp. oral taxon BU063 isolate Cell 2</name>
    <dbReference type="NCBI Taxonomy" id="1411148"/>
    <lineage>
        <taxon>Bacteria</taxon>
        <taxon>Pseudomonadati</taxon>
        <taxon>Bacteroidota</taxon>
        <taxon>Bacteroidia</taxon>
        <taxon>Bacteroidales</taxon>
        <taxon>Tannerellaceae</taxon>
        <taxon>Tannerella</taxon>
    </lineage>
</organism>
<keyword evidence="3 5" id="KW-1133">Transmembrane helix</keyword>
<accession>W2C1U8</accession>
<gene>
    <name evidence="7" type="ORF">N425_11355</name>
</gene>
<dbReference type="GO" id="GO:0009306">
    <property type="term" value="P:protein secretion"/>
    <property type="evidence" value="ECO:0007669"/>
    <property type="project" value="InterPro"/>
</dbReference>
<dbReference type="PANTHER" id="PTHR30441">
    <property type="entry name" value="DUF748 DOMAIN-CONTAINING PROTEIN"/>
    <property type="match status" value="1"/>
</dbReference>
<sequence length="1492" mass="164529">MCPIIGQASYTRYTDIKTLKYIFIALLAVALLLYGLPVVLVHVPAVQRHLAKGASHLLTAKLGAPVKLGEVDITWPDGLTLRKVAIDDLSGHPLLRADRLSGGIDLGALLLGQVRFTSARLIGFDIQLRKANPDSPLNAQFIFDALASKDTTSAGGIDLAIRGIRLSRGRMSYDVGRGQPLAGRFDATHLRADDIDAKATLHELHGDRLRVEVHRLRFRERSGLEIRHLSGDLRKLGKQLELRHLLLHLPRTYLHIAVATTRLPLDSDDTPIRLNLQPSEVCLADLGALVPALSDLPETLRVAATVSGTLNNPVLDELSVSQDEALSLTARAMLRDVRYAQRLYIDGRVSRLQVTTAGAGMLLRRLGGDPSAALPSVIERLGTLHFSGEISGFLDKLVAYGTLNSDVGRLAMDIMIGRDRSQRIATSLQGRIESSDLDMHRLFDEGNAFGNAHFSAELDASEPIGGEWAGIVRARIDRLEYNQYGYENIELDGSFRPREFRGSIRMDDPNGSIRADGLFLSNDAASAFDFTATVHHLRPDRLRLTDRYEEPDLSFAIRSNITGNSPDNFRGTVCIDAPVFRTRTDSLALRSVCIEADGQPSDRRIAVRSELLDGELRGAFAVADLPAALREVMHTCLPSVFEAPPKRTTTAGEPPRFALNASVRNTEVLSRLLGLPVTVVEPATIAADYDGRTGRVHLTADLPHFLAAGSTFRAGKLAADNADGPVRVQIEADRLQQEGNQSHIHVEAEAESDRLKTRLAFRYPEAGVDLALSAATHFSMHTDADGRQALLADIDLEPNRLVIRDSTWQTEPASVTIDGRDITIRNIHLANGSQYLRINGTLSERDPQETLLLDLNDLELRDIFRIVDIPVLQFGGRATGTVRLNDLYGSRIISTDLNIRDFAFNDVVQGRLNLFSAWDNARNGILMRGTIFKDSTTFTDVNGYIFPVGDSAGLALQFDAHNLDVGLLRPYLDAFTHTLDGRATGRMRLYGTFSEINFEGSAMIRDGRIGVDFLNTVYSFNDSVRLTPTAIEGRAITLTDRNGHTGTLDFTVRHNHLENFAFQADIAARNLLLYDVPRKMNPRIYGSVSGTGTARLRGTEQLIDIDAAVTTDRQTAMSFDFNSASSAEDYGFIRFLPPVLTDTALALRPPLIVPTADDDATEIRINITTDITPDATFELVMDPIAGDRIRGNGTGNLQIKYSTNADLGLYGTYTIREGNYNFSLEQVLRKEFRIREGSRIDFRGNPTDALLDLSAVYALKADIEDLDERLASESGSQRTIPVNCILRLNGRLTSPAIAFDMEFPNSTGELARQVRAFIGTEDMMTRQIIYLLAIGRFYTPGYSGNGFRAGELNAVASSALSAQLSGILSSLTDKVRIGTNIRTQQDGTSDSDTEMEMLLSGRLLNNRLLFNGNFGYRGNYIQRNAFIGEFDLEYLLGPTGDIRLKAYSHANDLYRYNFKSLTRQGVGILFHRDFTSPAELIRRRSPRPVQSK</sequence>
<feature type="domain" description="Translocation and assembly module TamB C-terminal" evidence="6">
    <location>
        <begin position="1038"/>
        <end position="1474"/>
    </location>
</feature>
<comment type="subcellular location">
    <subcellularLocation>
        <location evidence="1">Membrane</location>
        <topology evidence="1">Single-pass membrane protein</topology>
    </subcellularLocation>
</comment>
<dbReference type="GO" id="GO:0005886">
    <property type="term" value="C:plasma membrane"/>
    <property type="evidence" value="ECO:0007669"/>
    <property type="project" value="InterPro"/>
</dbReference>
<dbReference type="InterPro" id="IPR052894">
    <property type="entry name" value="AsmA-related"/>
</dbReference>
<evidence type="ECO:0000256" key="5">
    <source>
        <dbReference type="SAM" id="Phobius"/>
    </source>
</evidence>
<feature type="transmembrane region" description="Helical" evidence="5">
    <location>
        <begin position="21"/>
        <end position="43"/>
    </location>
</feature>
<keyword evidence="2 5" id="KW-0812">Transmembrane</keyword>
<protein>
    <recommendedName>
        <fullName evidence="6">Translocation and assembly module TamB C-terminal domain-containing protein</fullName>
    </recommendedName>
</protein>
<dbReference type="GO" id="GO:0090313">
    <property type="term" value="P:regulation of protein targeting to membrane"/>
    <property type="evidence" value="ECO:0007669"/>
    <property type="project" value="TreeGrafter"/>
</dbReference>
<dbReference type="Proteomes" id="UP000018837">
    <property type="component" value="Unassembled WGS sequence"/>
</dbReference>
<evidence type="ECO:0000259" key="6">
    <source>
        <dbReference type="Pfam" id="PF04357"/>
    </source>
</evidence>
<evidence type="ECO:0000256" key="4">
    <source>
        <dbReference type="ARBA" id="ARBA00023136"/>
    </source>
</evidence>
<dbReference type="EMBL" id="AYUF01000490">
    <property type="protein sequence ID" value="ETK01169.1"/>
    <property type="molecule type" value="Genomic_DNA"/>
</dbReference>